<keyword evidence="5" id="KW-0997">Cell inner membrane</keyword>
<name>A0ABY3X965_9GAMM</name>
<organism evidence="13 14">
    <name type="scientific">Lysobacter gummosus</name>
    <dbReference type="NCBI Taxonomy" id="262324"/>
    <lineage>
        <taxon>Bacteria</taxon>
        <taxon>Pseudomonadati</taxon>
        <taxon>Pseudomonadota</taxon>
        <taxon>Gammaproteobacteria</taxon>
        <taxon>Lysobacterales</taxon>
        <taxon>Lysobacteraceae</taxon>
        <taxon>Lysobacter</taxon>
    </lineage>
</organism>
<dbReference type="PROSITE" id="PS00409">
    <property type="entry name" value="PROKAR_NTER_METHYL"/>
    <property type="match status" value="1"/>
</dbReference>
<proteinExistence type="inferred from homology"/>
<dbReference type="InterPro" id="IPR045584">
    <property type="entry name" value="Pilin-like"/>
</dbReference>
<comment type="similarity">
    <text evidence="9">Belongs to the GSP H family.</text>
</comment>
<evidence type="ECO:0000256" key="11">
    <source>
        <dbReference type="SAM" id="Phobius"/>
    </source>
</evidence>
<dbReference type="NCBIfam" id="TIGR02532">
    <property type="entry name" value="IV_pilin_GFxxxE"/>
    <property type="match status" value="1"/>
</dbReference>
<dbReference type="RefSeq" id="WP_057943789.1">
    <property type="nucleotide sequence ID" value="NZ_CP011131.1"/>
</dbReference>
<comment type="subcellular location">
    <subcellularLocation>
        <location evidence="1">Cell inner membrane</location>
        <topology evidence="1">Single-pass membrane protein</topology>
    </subcellularLocation>
</comment>
<dbReference type="SUPFAM" id="SSF54523">
    <property type="entry name" value="Pili subunits"/>
    <property type="match status" value="1"/>
</dbReference>
<evidence type="ECO:0000256" key="10">
    <source>
        <dbReference type="ARBA" id="ARBA00030775"/>
    </source>
</evidence>
<dbReference type="Proteomes" id="UP000829194">
    <property type="component" value="Chromosome"/>
</dbReference>
<accession>A0ABY3X965</accession>
<keyword evidence="3" id="KW-1003">Cell membrane</keyword>
<evidence type="ECO:0000256" key="5">
    <source>
        <dbReference type="ARBA" id="ARBA00022519"/>
    </source>
</evidence>
<evidence type="ECO:0000313" key="14">
    <source>
        <dbReference type="Proteomes" id="UP000829194"/>
    </source>
</evidence>
<dbReference type="InterPro" id="IPR022346">
    <property type="entry name" value="T2SS_GspH"/>
</dbReference>
<evidence type="ECO:0000256" key="2">
    <source>
        <dbReference type="ARBA" id="ARBA00021549"/>
    </source>
</evidence>
<feature type="domain" description="General secretion pathway GspH" evidence="12">
    <location>
        <begin position="45"/>
        <end position="165"/>
    </location>
</feature>
<evidence type="ECO:0000259" key="12">
    <source>
        <dbReference type="Pfam" id="PF12019"/>
    </source>
</evidence>
<evidence type="ECO:0000256" key="3">
    <source>
        <dbReference type="ARBA" id="ARBA00022475"/>
    </source>
</evidence>
<evidence type="ECO:0000256" key="9">
    <source>
        <dbReference type="ARBA" id="ARBA00025772"/>
    </source>
</evidence>
<dbReference type="InterPro" id="IPR012902">
    <property type="entry name" value="N_methyl_site"/>
</dbReference>
<keyword evidence="14" id="KW-1185">Reference proteome</keyword>
<evidence type="ECO:0000256" key="7">
    <source>
        <dbReference type="ARBA" id="ARBA00022989"/>
    </source>
</evidence>
<gene>
    <name evidence="13" type="ORF">MOV92_16845</name>
</gene>
<dbReference type="EMBL" id="CP093547">
    <property type="protein sequence ID" value="UNP28155.1"/>
    <property type="molecule type" value="Genomic_DNA"/>
</dbReference>
<evidence type="ECO:0000256" key="4">
    <source>
        <dbReference type="ARBA" id="ARBA00022481"/>
    </source>
</evidence>
<protein>
    <recommendedName>
        <fullName evidence="2">Type II secretion system protein H</fullName>
    </recommendedName>
    <alternativeName>
        <fullName evidence="10">General secretion pathway protein H</fullName>
    </alternativeName>
</protein>
<reference evidence="13 14" key="1">
    <citation type="submission" date="2022-03" db="EMBL/GenBank/DDBJ databases">
        <title>Complete genome sequence of Lysobacter capsici VKM B-2533 and Lysobacter gummosus 10.1.1, promising sources of lytic agents.</title>
        <authorList>
            <person name="Tarlachkov S.V."/>
            <person name="Kudryakova I.V."/>
            <person name="Afoshin A.S."/>
            <person name="Leontyevskaya E.A."/>
            <person name="Leontyevskaya N.V."/>
        </authorList>
    </citation>
    <scope>NUCLEOTIDE SEQUENCE [LARGE SCALE GENOMIC DNA]</scope>
    <source>
        <strain evidence="13 14">10.1.1</strain>
    </source>
</reference>
<dbReference type="Gene3D" id="3.55.40.10">
    <property type="entry name" value="minor pseudopilin epsh domain"/>
    <property type="match status" value="1"/>
</dbReference>
<dbReference type="Pfam" id="PF07963">
    <property type="entry name" value="N_methyl"/>
    <property type="match status" value="1"/>
</dbReference>
<dbReference type="Pfam" id="PF12019">
    <property type="entry name" value="GspH"/>
    <property type="match status" value="1"/>
</dbReference>
<keyword evidence="4" id="KW-0488">Methylation</keyword>
<feature type="transmembrane region" description="Helical" evidence="11">
    <location>
        <begin position="12"/>
        <end position="30"/>
    </location>
</feature>
<evidence type="ECO:0000256" key="8">
    <source>
        <dbReference type="ARBA" id="ARBA00023136"/>
    </source>
</evidence>
<evidence type="ECO:0000256" key="6">
    <source>
        <dbReference type="ARBA" id="ARBA00022692"/>
    </source>
</evidence>
<sequence>MRSHRESGFTLIEFLLATAIAAIVLAMALPDIRQSMRANRVAVSTNEFIAALSLARNRSFGSLHEGQVCASADGKHCSGSWNDGWIVWFDRNQDHEPSTDEILRRASAQDRIDLRATGAPAAAAAMTFDRRGRLSDGRQRDFALTYASCASGENDARRITVASNGQVRVKPAACE</sequence>
<evidence type="ECO:0000256" key="1">
    <source>
        <dbReference type="ARBA" id="ARBA00004377"/>
    </source>
</evidence>
<keyword evidence="8 11" id="KW-0472">Membrane</keyword>
<keyword evidence="7 11" id="KW-1133">Transmembrane helix</keyword>
<evidence type="ECO:0000313" key="13">
    <source>
        <dbReference type="EMBL" id="UNP28155.1"/>
    </source>
</evidence>
<keyword evidence="6 11" id="KW-0812">Transmembrane</keyword>